<dbReference type="PANTHER" id="PTHR24030">
    <property type="entry name" value="PROTEIN CMSS1"/>
    <property type="match status" value="1"/>
</dbReference>
<evidence type="ECO:0000313" key="3">
    <source>
        <dbReference type="Proteomes" id="UP001497516"/>
    </source>
</evidence>
<accession>A0AAV2D308</accession>
<dbReference type="GO" id="GO:0005634">
    <property type="term" value="C:nucleus"/>
    <property type="evidence" value="ECO:0007669"/>
    <property type="project" value="TreeGrafter"/>
</dbReference>
<feature type="region of interest" description="Disordered" evidence="1">
    <location>
        <begin position="1"/>
        <end position="56"/>
    </location>
</feature>
<feature type="compositionally biased region" description="Basic residues" evidence="1">
    <location>
        <begin position="8"/>
        <end position="26"/>
    </location>
</feature>
<evidence type="ECO:0000313" key="2">
    <source>
        <dbReference type="EMBL" id="CAL1366114.1"/>
    </source>
</evidence>
<proteinExistence type="predicted"/>
<protein>
    <submittedName>
        <fullName evidence="2">Uncharacterized protein</fullName>
    </submittedName>
</protein>
<dbReference type="EMBL" id="OZ034815">
    <property type="protein sequence ID" value="CAL1366114.1"/>
    <property type="molecule type" value="Genomic_DNA"/>
</dbReference>
<gene>
    <name evidence="2" type="ORF">LTRI10_LOCUS10488</name>
</gene>
<evidence type="ECO:0000256" key="1">
    <source>
        <dbReference type="SAM" id="MobiDB-lite"/>
    </source>
</evidence>
<dbReference type="Pfam" id="PF14617">
    <property type="entry name" value="CMS1"/>
    <property type="match status" value="1"/>
</dbReference>
<dbReference type="GO" id="GO:0030686">
    <property type="term" value="C:90S preribosome"/>
    <property type="evidence" value="ECO:0007669"/>
    <property type="project" value="TreeGrafter"/>
</dbReference>
<keyword evidence="3" id="KW-1185">Reference proteome</keyword>
<sequence>MGSGKAGKPSKSRRNPNKLGIRKKRSNHESSTKITQKMKKTNKRQQHDIPTDTVEEQQLPNVDELPSTAPRHWISFGASSSRLMAFSFRLSSWNRLTAEECFVELSDEPPHGVEPLGRVDGKIEAGNPAVLFISASALRAIELLRDVRSLTKECHAGKLFSKHMKVEEQVAILKNRVNFASGTPSRIKKLIDIEAIGVSRLKVVVLDLQQDVKGYLFLALTSTSERRVLGFVQWPHTPTTASR</sequence>
<dbReference type="Proteomes" id="UP001497516">
    <property type="component" value="Chromosome 2"/>
</dbReference>
<reference evidence="2 3" key="1">
    <citation type="submission" date="2024-04" db="EMBL/GenBank/DDBJ databases">
        <authorList>
            <person name="Fracassetti M."/>
        </authorList>
    </citation>
    <scope>NUCLEOTIDE SEQUENCE [LARGE SCALE GENOMIC DNA]</scope>
</reference>
<dbReference type="PANTHER" id="PTHR24030:SF0">
    <property type="entry name" value="PROTEIN CMSS1"/>
    <property type="match status" value="1"/>
</dbReference>
<organism evidence="2 3">
    <name type="scientific">Linum trigynum</name>
    <dbReference type="NCBI Taxonomy" id="586398"/>
    <lineage>
        <taxon>Eukaryota</taxon>
        <taxon>Viridiplantae</taxon>
        <taxon>Streptophyta</taxon>
        <taxon>Embryophyta</taxon>
        <taxon>Tracheophyta</taxon>
        <taxon>Spermatophyta</taxon>
        <taxon>Magnoliopsida</taxon>
        <taxon>eudicotyledons</taxon>
        <taxon>Gunneridae</taxon>
        <taxon>Pentapetalae</taxon>
        <taxon>rosids</taxon>
        <taxon>fabids</taxon>
        <taxon>Malpighiales</taxon>
        <taxon>Linaceae</taxon>
        <taxon>Linum</taxon>
    </lineage>
</organism>
<name>A0AAV2D308_9ROSI</name>
<dbReference type="AlphaFoldDB" id="A0AAV2D308"/>
<dbReference type="InterPro" id="IPR032704">
    <property type="entry name" value="Cms1"/>
</dbReference>